<feature type="transmembrane region" description="Helical" evidence="1">
    <location>
        <begin position="140"/>
        <end position="168"/>
    </location>
</feature>
<dbReference type="InterPro" id="IPR017195">
    <property type="entry name" value="ABC_thiamin-permease_prd"/>
</dbReference>
<evidence type="ECO:0000313" key="3">
    <source>
        <dbReference type="Proteomes" id="UP001418796"/>
    </source>
</evidence>
<keyword evidence="1" id="KW-0812">Transmembrane</keyword>
<keyword evidence="1" id="KW-0472">Membrane</keyword>
<evidence type="ECO:0000313" key="2">
    <source>
        <dbReference type="EMBL" id="MEN0643619.1"/>
    </source>
</evidence>
<dbReference type="EMBL" id="JBCITK010000001">
    <property type="protein sequence ID" value="MEN0643619.1"/>
    <property type="molecule type" value="Genomic_DNA"/>
</dbReference>
<evidence type="ECO:0000256" key="1">
    <source>
        <dbReference type="SAM" id="Phobius"/>
    </source>
</evidence>
<gene>
    <name evidence="2" type="ORF">MKY91_10725</name>
</gene>
<organism evidence="2 3">
    <name type="scientific">Alkalicoccobacillus gibsonii</name>
    <dbReference type="NCBI Taxonomy" id="79881"/>
    <lineage>
        <taxon>Bacteria</taxon>
        <taxon>Bacillati</taxon>
        <taxon>Bacillota</taxon>
        <taxon>Bacilli</taxon>
        <taxon>Bacillales</taxon>
        <taxon>Bacillaceae</taxon>
        <taxon>Alkalicoccobacillus</taxon>
    </lineage>
</organism>
<proteinExistence type="predicted"/>
<dbReference type="Pfam" id="PF09819">
    <property type="entry name" value="ABC_cobalt"/>
    <property type="match status" value="1"/>
</dbReference>
<accession>A0ABU9VIA6</accession>
<protein>
    <submittedName>
        <fullName evidence="2">ECF transporter S component</fullName>
    </submittedName>
</protein>
<feature type="transmembrane region" description="Helical" evidence="1">
    <location>
        <begin position="7"/>
        <end position="24"/>
    </location>
</feature>
<sequence>MKKRLTLTDILVTVIIAVVFGIVYRLWGPVNDSLKLFPLQVNELMYGMWFIAATVAFLIIRKPGVALIAETAAASGEFIVGSQYGLEVLIYGVMQGLGAELVFALFMYKSYSIFTTSLAGAASAGGSFVMDWNRGYMADLVGWNVTLVIILRTISGILIAGVFAYYLVRALEKTGVTDLLRPSSKKDFDTLDS</sequence>
<dbReference type="PIRSF" id="PIRSF037394">
    <property type="entry name" value="ABC_thiamine-permease_YkoE_prd"/>
    <property type="match status" value="1"/>
</dbReference>
<dbReference type="Proteomes" id="UP001418796">
    <property type="component" value="Unassembled WGS sequence"/>
</dbReference>
<keyword evidence="1" id="KW-1133">Transmembrane helix</keyword>
<dbReference type="RefSeq" id="WP_343130514.1">
    <property type="nucleotide sequence ID" value="NZ_JBCITK010000001.1"/>
</dbReference>
<feature type="transmembrane region" description="Helical" evidence="1">
    <location>
        <begin position="88"/>
        <end position="108"/>
    </location>
</feature>
<keyword evidence="3" id="KW-1185">Reference proteome</keyword>
<reference evidence="2 3" key="1">
    <citation type="submission" date="2024-03" db="EMBL/GenBank/DDBJ databases">
        <title>Bacilli Hybrid Assemblies.</title>
        <authorList>
            <person name="Kovac J."/>
        </authorList>
    </citation>
    <scope>NUCLEOTIDE SEQUENCE [LARGE SCALE GENOMIC DNA]</scope>
    <source>
        <strain evidence="2 3">FSL R7-0666</strain>
    </source>
</reference>
<comment type="caution">
    <text evidence="2">The sequence shown here is derived from an EMBL/GenBank/DDBJ whole genome shotgun (WGS) entry which is preliminary data.</text>
</comment>
<name>A0ABU9VIA6_9BACI</name>
<feature type="transmembrane region" description="Helical" evidence="1">
    <location>
        <begin position="44"/>
        <end position="60"/>
    </location>
</feature>